<dbReference type="PROSITE" id="PS51737">
    <property type="entry name" value="RECOMBINASE_DNA_BIND"/>
    <property type="match status" value="1"/>
</dbReference>
<dbReference type="InterPro" id="IPR025827">
    <property type="entry name" value="Zn_ribbon_recom_dom"/>
</dbReference>
<keyword evidence="1" id="KW-0175">Coiled coil</keyword>
<dbReference type="Pfam" id="PF07508">
    <property type="entry name" value="Recombinase"/>
    <property type="match status" value="1"/>
</dbReference>
<dbReference type="EMBL" id="MHPU01000005">
    <property type="protein sequence ID" value="OGZ89618.1"/>
    <property type="molecule type" value="Genomic_DNA"/>
</dbReference>
<accession>A0A1G2JTN9</accession>
<reference evidence="4 5" key="1">
    <citation type="journal article" date="2016" name="Nat. Commun.">
        <title>Thousands of microbial genomes shed light on interconnected biogeochemical processes in an aquifer system.</title>
        <authorList>
            <person name="Anantharaman K."/>
            <person name="Brown C.T."/>
            <person name="Hug L.A."/>
            <person name="Sharon I."/>
            <person name="Castelle C.J."/>
            <person name="Probst A.J."/>
            <person name="Thomas B.C."/>
            <person name="Singh A."/>
            <person name="Wilkins M.J."/>
            <person name="Karaoz U."/>
            <person name="Brodie E.L."/>
            <person name="Williams K.H."/>
            <person name="Hubbard S.S."/>
            <person name="Banfield J.F."/>
        </authorList>
    </citation>
    <scope>NUCLEOTIDE SEQUENCE [LARGE SCALE GENOMIC DNA]</scope>
</reference>
<dbReference type="CDD" id="cd00338">
    <property type="entry name" value="Ser_Recombinase"/>
    <property type="match status" value="1"/>
</dbReference>
<dbReference type="PANTHER" id="PTHR30461">
    <property type="entry name" value="DNA-INVERTASE FROM LAMBDOID PROPHAGE"/>
    <property type="match status" value="1"/>
</dbReference>
<feature type="coiled-coil region" evidence="1">
    <location>
        <begin position="362"/>
        <end position="410"/>
    </location>
</feature>
<name>A0A1G2JTN9_9BACT</name>
<dbReference type="PANTHER" id="PTHR30461:SF23">
    <property type="entry name" value="DNA RECOMBINASE-RELATED"/>
    <property type="match status" value="1"/>
</dbReference>
<dbReference type="Gene3D" id="3.40.50.1390">
    <property type="entry name" value="Resolvase, N-terminal catalytic domain"/>
    <property type="match status" value="1"/>
</dbReference>
<dbReference type="Gene3D" id="3.90.1750.20">
    <property type="entry name" value="Putative Large Serine Recombinase, Chain B, Domain 2"/>
    <property type="match status" value="1"/>
</dbReference>
<sequence>MKTILFCRVSSREQEETGYSLPAQEKLLQDYSEKKDFKIARKFSISESASGKYQRKSFDEMLSYVKKNDIKIIICEKVDRLTRNLKDAVSINEWLNENSERQVHFVKENCVLSKDSKSNDKFIWNIKVSTAQYYIDNLSEEVKKGQKEKIAQGWLPTKPPLGYKTTGEKGHKIHIVDSEKAPMIKKMFDLYASGEYSIKRLSEIIFLEGLRTRGKNKLVKSRLANLLSDPFYCGKMRWNNVIYEGKHDGIISEELFERVQGVLKGKTAPKYNKHFFLFSGLLRCKECDGKITWEKHKGITYGHCNHYRNCSKRLWVKEPDIEKQILNGLGDLMVKDKETVDWIRDVLKESHKEKINYHSTSLKELNQNLNRVQKRIDNLYDDKVDEKITKEFYERKFKEYSEEKESIINSIKKHSNASDKYSDLGVKIYELSQKNLEVYKNKKLPTEKRALFNLAFDSLLLDGDKLVFNYSKAFEVLFNAVSMTNSSKELNISKLPLNIFEPSDLRIKTNKNRAFDPEIASMLRR</sequence>
<dbReference type="InterPro" id="IPR038109">
    <property type="entry name" value="DNA_bind_recomb_sf"/>
</dbReference>
<proteinExistence type="predicted"/>
<dbReference type="Pfam" id="PF13408">
    <property type="entry name" value="Zn_ribbon_recom"/>
    <property type="match status" value="1"/>
</dbReference>
<evidence type="ECO:0000256" key="1">
    <source>
        <dbReference type="SAM" id="Coils"/>
    </source>
</evidence>
<dbReference type="InterPro" id="IPR036162">
    <property type="entry name" value="Resolvase-like_N_sf"/>
</dbReference>
<dbReference type="InterPro" id="IPR011109">
    <property type="entry name" value="DNA_bind_recombinase_dom"/>
</dbReference>
<feature type="domain" description="Resolvase/invertase-type recombinase catalytic" evidence="2">
    <location>
        <begin position="2"/>
        <end position="153"/>
    </location>
</feature>
<evidence type="ECO:0000259" key="3">
    <source>
        <dbReference type="PROSITE" id="PS51737"/>
    </source>
</evidence>
<comment type="caution">
    <text evidence="4">The sequence shown here is derived from an EMBL/GenBank/DDBJ whole genome shotgun (WGS) entry which is preliminary data.</text>
</comment>
<dbReference type="SUPFAM" id="SSF53041">
    <property type="entry name" value="Resolvase-like"/>
    <property type="match status" value="1"/>
</dbReference>
<feature type="domain" description="Recombinase" evidence="3">
    <location>
        <begin position="160"/>
        <end position="269"/>
    </location>
</feature>
<evidence type="ECO:0000259" key="2">
    <source>
        <dbReference type="PROSITE" id="PS51736"/>
    </source>
</evidence>
<evidence type="ECO:0000313" key="5">
    <source>
        <dbReference type="Proteomes" id="UP000178935"/>
    </source>
</evidence>
<dbReference type="AlphaFoldDB" id="A0A1G2JTN9"/>
<dbReference type="Pfam" id="PF00239">
    <property type="entry name" value="Resolvase"/>
    <property type="match status" value="1"/>
</dbReference>
<dbReference type="PROSITE" id="PS51736">
    <property type="entry name" value="RECOMBINASES_3"/>
    <property type="match status" value="1"/>
</dbReference>
<dbReference type="SMART" id="SM00857">
    <property type="entry name" value="Resolvase"/>
    <property type="match status" value="1"/>
</dbReference>
<evidence type="ECO:0008006" key="6">
    <source>
        <dbReference type="Google" id="ProtNLM"/>
    </source>
</evidence>
<dbReference type="GO" id="GO:0000150">
    <property type="term" value="F:DNA strand exchange activity"/>
    <property type="evidence" value="ECO:0007669"/>
    <property type="project" value="InterPro"/>
</dbReference>
<organism evidence="4 5">
    <name type="scientific">Candidatus Staskawiczbacteria bacterium RIFOXYD1_FULL_32_13</name>
    <dbReference type="NCBI Taxonomy" id="1802234"/>
    <lineage>
        <taxon>Bacteria</taxon>
        <taxon>Candidatus Staskawicziibacteriota</taxon>
    </lineage>
</organism>
<evidence type="ECO:0000313" key="4">
    <source>
        <dbReference type="EMBL" id="OGZ89618.1"/>
    </source>
</evidence>
<protein>
    <recommendedName>
        <fullName evidence="6">Recombinase domain-containing protein</fullName>
    </recommendedName>
</protein>
<dbReference type="GO" id="GO:0003677">
    <property type="term" value="F:DNA binding"/>
    <property type="evidence" value="ECO:0007669"/>
    <property type="project" value="InterPro"/>
</dbReference>
<dbReference type="Proteomes" id="UP000178935">
    <property type="component" value="Unassembled WGS sequence"/>
</dbReference>
<dbReference type="InterPro" id="IPR006119">
    <property type="entry name" value="Resolv_N"/>
</dbReference>
<gene>
    <name evidence="4" type="ORF">A2561_03745</name>
</gene>
<dbReference type="InterPro" id="IPR050639">
    <property type="entry name" value="SSR_resolvase"/>
</dbReference>